<dbReference type="GO" id="GO:0005886">
    <property type="term" value="C:plasma membrane"/>
    <property type="evidence" value="ECO:0007669"/>
    <property type="project" value="UniProtKB-SubCell"/>
</dbReference>
<dbReference type="InterPro" id="IPR020846">
    <property type="entry name" value="MFS_dom"/>
</dbReference>
<dbReference type="EMBL" id="SZPZ01000003">
    <property type="protein sequence ID" value="TKK78184.1"/>
    <property type="molecule type" value="Genomic_DNA"/>
</dbReference>
<comment type="subcellular location">
    <subcellularLocation>
        <location evidence="1">Cell membrane</location>
        <topology evidence="1">Multi-pass membrane protein</topology>
    </subcellularLocation>
</comment>
<keyword evidence="3" id="KW-1003">Cell membrane</keyword>
<keyword evidence="10" id="KW-1185">Reference proteome</keyword>
<feature type="transmembrane region" description="Helical" evidence="7">
    <location>
        <begin position="414"/>
        <end position="433"/>
    </location>
</feature>
<dbReference type="Gene3D" id="1.20.1250.20">
    <property type="entry name" value="MFS general substrate transporter like domains"/>
    <property type="match status" value="1"/>
</dbReference>
<feature type="transmembrane region" description="Helical" evidence="7">
    <location>
        <begin position="313"/>
        <end position="335"/>
    </location>
</feature>
<evidence type="ECO:0000256" key="5">
    <source>
        <dbReference type="ARBA" id="ARBA00022989"/>
    </source>
</evidence>
<name>A0A4U3LSK9_9ACTN</name>
<feature type="transmembrane region" description="Helical" evidence="7">
    <location>
        <begin position="85"/>
        <end position="102"/>
    </location>
</feature>
<keyword evidence="6 7" id="KW-0472">Membrane</keyword>
<feature type="transmembrane region" description="Helical" evidence="7">
    <location>
        <begin position="173"/>
        <end position="195"/>
    </location>
</feature>
<evidence type="ECO:0000313" key="10">
    <source>
        <dbReference type="Proteomes" id="UP000305836"/>
    </source>
</evidence>
<evidence type="ECO:0000256" key="6">
    <source>
        <dbReference type="ARBA" id="ARBA00023136"/>
    </source>
</evidence>
<dbReference type="PANTHER" id="PTHR42718:SF46">
    <property type="entry name" value="BLR6921 PROTEIN"/>
    <property type="match status" value="1"/>
</dbReference>
<comment type="caution">
    <text evidence="9">The sequence shown here is derived from an EMBL/GenBank/DDBJ whole genome shotgun (WGS) entry which is preliminary data.</text>
</comment>
<feature type="transmembrane region" description="Helical" evidence="7">
    <location>
        <begin position="278"/>
        <end position="298"/>
    </location>
</feature>
<dbReference type="PROSITE" id="PS50850">
    <property type="entry name" value="MFS"/>
    <property type="match status" value="1"/>
</dbReference>
<evidence type="ECO:0000259" key="8">
    <source>
        <dbReference type="PROSITE" id="PS50850"/>
    </source>
</evidence>
<feature type="transmembrane region" description="Helical" evidence="7">
    <location>
        <begin position="143"/>
        <end position="167"/>
    </location>
</feature>
<gene>
    <name evidence="9" type="ORF">FDA38_24130</name>
</gene>
<protein>
    <submittedName>
        <fullName evidence="9">MFS transporter</fullName>
    </submittedName>
</protein>
<dbReference type="Gene3D" id="1.20.1720.10">
    <property type="entry name" value="Multidrug resistance protein D"/>
    <property type="match status" value="1"/>
</dbReference>
<accession>A0A4U3LSK9</accession>
<feature type="transmembrane region" description="Helical" evidence="7">
    <location>
        <begin position="342"/>
        <end position="362"/>
    </location>
</feature>
<organism evidence="9 10">
    <name type="scientific">Kribbella jiaozuonensis</name>
    <dbReference type="NCBI Taxonomy" id="2575441"/>
    <lineage>
        <taxon>Bacteria</taxon>
        <taxon>Bacillati</taxon>
        <taxon>Actinomycetota</taxon>
        <taxon>Actinomycetes</taxon>
        <taxon>Propionibacteriales</taxon>
        <taxon>Kribbellaceae</taxon>
        <taxon>Kribbella</taxon>
    </lineage>
</organism>
<evidence type="ECO:0000256" key="3">
    <source>
        <dbReference type="ARBA" id="ARBA00022475"/>
    </source>
</evidence>
<dbReference type="PANTHER" id="PTHR42718">
    <property type="entry name" value="MAJOR FACILITATOR SUPERFAMILY MULTIDRUG TRANSPORTER MFSC"/>
    <property type="match status" value="1"/>
</dbReference>
<evidence type="ECO:0000256" key="4">
    <source>
        <dbReference type="ARBA" id="ARBA00022692"/>
    </source>
</evidence>
<evidence type="ECO:0000256" key="1">
    <source>
        <dbReference type="ARBA" id="ARBA00004651"/>
    </source>
</evidence>
<reference evidence="9 10" key="1">
    <citation type="submission" date="2019-04" db="EMBL/GenBank/DDBJ databases">
        <title>Kribbella sp. NEAU-THZ 27 nov., a novel actinomycete isolated from soil.</title>
        <authorList>
            <person name="Duan L."/>
        </authorList>
    </citation>
    <scope>NUCLEOTIDE SEQUENCE [LARGE SCALE GENOMIC DNA]</scope>
    <source>
        <strain evidence="10">NEAU-THZ27</strain>
    </source>
</reference>
<dbReference type="Proteomes" id="UP000305836">
    <property type="component" value="Unassembled WGS sequence"/>
</dbReference>
<dbReference type="GO" id="GO:0022857">
    <property type="term" value="F:transmembrane transporter activity"/>
    <property type="evidence" value="ECO:0007669"/>
    <property type="project" value="InterPro"/>
</dbReference>
<keyword evidence="5 7" id="KW-1133">Transmembrane helix</keyword>
<dbReference type="InterPro" id="IPR011701">
    <property type="entry name" value="MFS"/>
</dbReference>
<dbReference type="SUPFAM" id="SSF103473">
    <property type="entry name" value="MFS general substrate transporter"/>
    <property type="match status" value="1"/>
</dbReference>
<feature type="transmembrane region" description="Helical" evidence="7">
    <location>
        <begin position="108"/>
        <end position="131"/>
    </location>
</feature>
<dbReference type="OrthoDB" id="3281800at2"/>
<dbReference type="RefSeq" id="WP_137256341.1">
    <property type="nucleotide sequence ID" value="NZ_JBHSPQ010000002.1"/>
</dbReference>
<feature type="transmembrane region" description="Helical" evidence="7">
    <location>
        <begin position="241"/>
        <end position="257"/>
    </location>
</feature>
<dbReference type="CDD" id="cd17321">
    <property type="entry name" value="MFS_MMR_MDR_like"/>
    <property type="match status" value="1"/>
</dbReference>
<keyword evidence="4 7" id="KW-0812">Transmembrane</keyword>
<feature type="domain" description="Major facilitator superfamily (MFS) profile" evidence="8">
    <location>
        <begin position="20"/>
        <end position="463"/>
    </location>
</feature>
<dbReference type="InterPro" id="IPR036259">
    <property type="entry name" value="MFS_trans_sf"/>
</dbReference>
<proteinExistence type="predicted"/>
<feature type="transmembrane region" description="Helical" evidence="7">
    <location>
        <begin position="439"/>
        <end position="458"/>
    </location>
</feature>
<feature type="transmembrane region" description="Helical" evidence="7">
    <location>
        <begin position="215"/>
        <end position="235"/>
    </location>
</feature>
<evidence type="ECO:0000256" key="2">
    <source>
        <dbReference type="ARBA" id="ARBA00022448"/>
    </source>
</evidence>
<dbReference type="Pfam" id="PF07690">
    <property type="entry name" value="MFS_1"/>
    <property type="match status" value="1"/>
</dbReference>
<feature type="transmembrane region" description="Helical" evidence="7">
    <location>
        <begin position="368"/>
        <end position="387"/>
    </location>
</feature>
<dbReference type="AlphaFoldDB" id="A0A4U3LSK9"/>
<sequence>MTKVAEEQEVVQAGGLPARYAASVGLGTLLQPLNSSMIAVALVAIGADFHAGTETQWLVSGLYLATAVSAPTAGRLADLIGARRVFLAGLALVAVVSALAPLSPSLGWLIAARVLLGIGTGAQFPSGVAMIRRIADRRKASAVGALGLLSVFAQTSAALGPSVGGLLVGTFDWQAIFLVNLPVAAVAGIAVLRLVPKDPPRPADDDRKLWREIDLGGLALFTLAMTALMLVLLSLSTNPNWWLLGAAIPLAVLFILWERRSTTPFVDVRLLARSAPLSLGYLRTMLTYVAFYAIFYGLPGWLEQARGLDPTKVGLVVLPIATLGAITVAIATKLARRHGDRLLLMIGSAGLLVGGAALAFGVHSGTPIVVLVVISAVLGVPNGFNGLGNQLAVYRAAPPEVAGAAAGLFRTSQYVGANLAAAAIAIVFAGPATDAGLHRLGLLVGGIAAVLLLDVVFARKGAL</sequence>
<evidence type="ECO:0000256" key="7">
    <source>
        <dbReference type="SAM" id="Phobius"/>
    </source>
</evidence>
<evidence type="ECO:0000313" key="9">
    <source>
        <dbReference type="EMBL" id="TKK78184.1"/>
    </source>
</evidence>
<keyword evidence="2" id="KW-0813">Transport</keyword>